<dbReference type="RefSeq" id="WP_130711979.1">
    <property type="nucleotide sequence ID" value="NZ_JACHAZ010000001.1"/>
</dbReference>
<reference evidence="1 2" key="1">
    <citation type="submission" date="2019-02" db="EMBL/GenBank/DDBJ databases">
        <title>The genomic architecture of introgression among sibling species of bacteria.</title>
        <authorList>
            <person name="Cavassim M.I.A."/>
            <person name="Moeskjaer S."/>
            <person name="Moslemi C."/>
            <person name="Fields B."/>
            <person name="Bachmann A."/>
            <person name="Vilhjalmsson B."/>
            <person name="Schierup M.H."/>
            <person name="Young J.P.W."/>
            <person name="Andersen S.U."/>
        </authorList>
    </citation>
    <scope>NUCLEOTIDE SEQUENCE [LARGE SCALE GENOMIC DNA]</scope>
    <source>
        <strain evidence="1 2">SM145A</strain>
    </source>
</reference>
<protein>
    <submittedName>
        <fullName evidence="1">DNA-binding protein</fullName>
    </submittedName>
</protein>
<proteinExistence type="predicted"/>
<dbReference type="EMBL" id="SIPC01000001">
    <property type="protein sequence ID" value="TAX71790.1"/>
    <property type="molecule type" value="Genomic_DNA"/>
</dbReference>
<evidence type="ECO:0000313" key="1">
    <source>
        <dbReference type="EMBL" id="TAX71790.1"/>
    </source>
</evidence>
<evidence type="ECO:0000313" key="2">
    <source>
        <dbReference type="Proteomes" id="UP000293652"/>
    </source>
</evidence>
<sequence>MNAEHPSREYLTGKQVATRYQITPVSLYRWERDERLGFPQPMIVNRRKLFKIDELVAWERARAKGAA</sequence>
<dbReference type="GO" id="GO:0003677">
    <property type="term" value="F:DNA binding"/>
    <property type="evidence" value="ECO:0007669"/>
    <property type="project" value="UniProtKB-KW"/>
</dbReference>
<dbReference type="Proteomes" id="UP000293652">
    <property type="component" value="Unassembled WGS sequence"/>
</dbReference>
<keyword evidence="1" id="KW-0238">DNA-binding</keyword>
<gene>
    <name evidence="1" type="ORF">ELI03_08590</name>
</gene>
<accession>A0A4Q8XY31</accession>
<comment type="caution">
    <text evidence="1">The sequence shown here is derived from an EMBL/GenBank/DDBJ whole genome shotgun (WGS) entry which is preliminary data.</text>
</comment>
<dbReference type="SUPFAM" id="SSF46955">
    <property type="entry name" value="Putative DNA-binding domain"/>
    <property type="match status" value="1"/>
</dbReference>
<dbReference type="InterPro" id="IPR009061">
    <property type="entry name" value="DNA-bd_dom_put_sf"/>
</dbReference>
<organism evidence="1 2">
    <name type="scientific">Rhizobium leguminosarum</name>
    <dbReference type="NCBI Taxonomy" id="384"/>
    <lineage>
        <taxon>Bacteria</taxon>
        <taxon>Pseudomonadati</taxon>
        <taxon>Pseudomonadota</taxon>
        <taxon>Alphaproteobacteria</taxon>
        <taxon>Hyphomicrobiales</taxon>
        <taxon>Rhizobiaceae</taxon>
        <taxon>Rhizobium/Agrobacterium group</taxon>
        <taxon>Rhizobium</taxon>
    </lineage>
</organism>
<dbReference type="AlphaFoldDB" id="A0A4Q8XY31"/>
<name>A0A4Q8XY31_RHILE</name>